<comment type="caution">
    <text evidence="1">The sequence shown here is derived from an EMBL/GenBank/DDBJ whole genome shotgun (WGS) entry which is preliminary data.</text>
</comment>
<sequence length="154" mass="18303">MDLQRINNLWKFLVIKNNLKLDCSKQEQVTYTIEKGNLILQHVFNPKFLQQSKLIISERSFQPDFCHLTYTKSKKRFGHKEKPISAVTKQIFFPKALLDTLHQFDLEIKKDRKGNYCINIAPFFPKNIYDILDHVNPIARTFWVKNFFAEGIRN</sequence>
<dbReference type="Proteomes" id="UP000004478">
    <property type="component" value="Unassembled WGS sequence"/>
</dbReference>
<evidence type="ECO:0000313" key="2">
    <source>
        <dbReference type="Proteomes" id="UP000004478"/>
    </source>
</evidence>
<keyword evidence="2" id="KW-1185">Reference proteome</keyword>
<reference evidence="1 2" key="1">
    <citation type="journal article" date="2012" name="J. Bacteriol.">
        <title>Draft Genome Sequence of Cecembia lonarensis Strain LW9T, Isolated from Lonar Lake, a Haloalkaline Lake in India.</title>
        <authorList>
            <person name="Shivaji S."/>
            <person name="Ara S."/>
            <person name="Singh A."/>
            <person name="Pinnaka A.K."/>
        </authorList>
    </citation>
    <scope>NUCLEOTIDE SEQUENCE [LARGE SCALE GENOMIC DNA]</scope>
    <source>
        <strain evidence="1 2">LW9</strain>
    </source>
</reference>
<evidence type="ECO:0000313" key="1">
    <source>
        <dbReference type="EMBL" id="EKB47920.1"/>
    </source>
</evidence>
<organism evidence="1 2">
    <name type="scientific">Cecembia lonarensis (strain CCUG 58316 / KCTC 22772 / LW9)</name>
    <dbReference type="NCBI Taxonomy" id="1225176"/>
    <lineage>
        <taxon>Bacteria</taxon>
        <taxon>Pseudomonadati</taxon>
        <taxon>Bacteroidota</taxon>
        <taxon>Cytophagia</taxon>
        <taxon>Cytophagales</taxon>
        <taxon>Cyclobacteriaceae</taxon>
        <taxon>Cecembia</taxon>
    </lineage>
</organism>
<dbReference type="RefSeq" id="WP_009186494.1">
    <property type="nucleotide sequence ID" value="NZ_AMGM01000081.1"/>
</dbReference>
<dbReference type="EMBL" id="AMGM01000081">
    <property type="protein sequence ID" value="EKB47920.1"/>
    <property type="molecule type" value="Genomic_DNA"/>
</dbReference>
<accession>K1KUR1</accession>
<protein>
    <submittedName>
        <fullName evidence="1">Uncharacterized protein</fullName>
    </submittedName>
</protein>
<gene>
    <name evidence="1" type="ORF">B879_03477</name>
</gene>
<dbReference type="OrthoDB" id="839034at2"/>
<proteinExistence type="predicted"/>
<name>K1KUR1_CECL9</name>
<dbReference type="AlphaFoldDB" id="K1KUR1"/>